<evidence type="ECO:0000313" key="1">
    <source>
        <dbReference type="EMBL" id="RKK52793.1"/>
    </source>
</evidence>
<name>A0A420M710_FUSOX</name>
<dbReference type="VEuPathDB" id="FungiDB:HZS61_002627"/>
<dbReference type="VEuPathDB" id="FungiDB:FOXG_19374"/>
<dbReference type="EMBL" id="MRCX01001135">
    <property type="protein sequence ID" value="RKK52793.1"/>
    <property type="molecule type" value="Genomic_DNA"/>
</dbReference>
<organism evidence="1 2">
    <name type="scientific">Fusarium oxysporum</name>
    <name type="common">Fusarium vascular wilt</name>
    <dbReference type="NCBI Taxonomy" id="5507"/>
    <lineage>
        <taxon>Eukaryota</taxon>
        <taxon>Fungi</taxon>
        <taxon>Dikarya</taxon>
        <taxon>Ascomycota</taxon>
        <taxon>Pezizomycotina</taxon>
        <taxon>Sordariomycetes</taxon>
        <taxon>Hypocreomycetidae</taxon>
        <taxon>Hypocreales</taxon>
        <taxon>Nectriaceae</taxon>
        <taxon>Fusarium</taxon>
        <taxon>Fusarium oxysporum species complex</taxon>
    </lineage>
</organism>
<reference evidence="1 2" key="1">
    <citation type="journal article" date="2018" name="Sci. Rep.">
        <title>Characterisation of pathogen-specific regions and novel effector candidates in Fusarium oxysporum f. sp. cepae.</title>
        <authorList>
            <person name="Armitage A.D."/>
            <person name="Taylor A."/>
            <person name="Sobczyk M.K."/>
            <person name="Baxter L."/>
            <person name="Greenfield B.P."/>
            <person name="Bates H.J."/>
            <person name="Wilson F."/>
            <person name="Jackson A.C."/>
            <person name="Ott S."/>
            <person name="Harrison R.J."/>
            <person name="Clarkson J.P."/>
        </authorList>
    </citation>
    <scope>NUCLEOTIDE SEQUENCE [LARGE SCALE GENOMIC DNA]</scope>
    <source>
        <strain evidence="1 2">Fo_A13</strain>
    </source>
</reference>
<protein>
    <submittedName>
        <fullName evidence="1">Uncharacterized protein</fullName>
    </submittedName>
</protein>
<proteinExistence type="predicted"/>
<sequence>MQLYLTQQYRSRGILSQFLDERPCWRWCMKEEDERCGACTEHHTERRPPDLQFHLPRPTVIAVEGNIESDRGQTSMAGEMVFTGPSELLQVKVCDGELSQYERNLETMMGCCLYCHVEANHSSTQLPHVHDATSGFE</sequence>
<evidence type="ECO:0000313" key="2">
    <source>
        <dbReference type="Proteomes" id="UP000285084"/>
    </source>
</evidence>
<comment type="caution">
    <text evidence="1">The sequence shown here is derived from an EMBL/GenBank/DDBJ whole genome shotgun (WGS) entry which is preliminary data.</text>
</comment>
<gene>
    <name evidence="1" type="ORF">BFJ69_g17857</name>
</gene>
<dbReference type="Proteomes" id="UP000285084">
    <property type="component" value="Unassembled WGS sequence"/>
</dbReference>
<dbReference type="AlphaFoldDB" id="A0A420M710"/>
<accession>A0A420M710</accession>